<dbReference type="Pfam" id="PF00704">
    <property type="entry name" value="Glyco_hydro_18"/>
    <property type="match status" value="1"/>
</dbReference>
<dbReference type="InterPro" id="IPR029070">
    <property type="entry name" value="Chitinase_insertion_sf"/>
</dbReference>
<dbReference type="EMBL" id="JAQQWI010000006">
    <property type="protein sequence ID" value="KAK8033253.1"/>
    <property type="molecule type" value="Genomic_DNA"/>
</dbReference>
<keyword evidence="9 11" id="KW-0326">Glycosidase</keyword>
<evidence type="ECO:0000256" key="7">
    <source>
        <dbReference type="ARBA" id="ARBA00023024"/>
    </source>
</evidence>
<comment type="caution">
    <text evidence="15">The sequence shown here is derived from an EMBL/GenBank/DDBJ whole genome shotgun (WGS) entry which is preliminary data.</text>
</comment>
<dbReference type="Gene3D" id="3.10.50.10">
    <property type="match status" value="1"/>
</dbReference>
<dbReference type="Proteomes" id="UP001396898">
    <property type="component" value="Unassembled WGS sequence"/>
</dbReference>
<sequence length="573" mass="61696">MRGISAWASSAPILVLGGLAAGAAAFEEQKRADCSSLFTTTIFMPTTVYVTAPEPPASSNSASRPSSGTGATTASSSRDLVSSISPSTSEGVTSASVTSSTTAGSSTGSFSSGSETVSFTVTLSTSTTAVEEPTSTQVPTRDPITSSVTSGIISSSVTPTSSAPGAPTIRPPGPPSSPPPIFRGYKNAIYFTNWGTSGNSSYQPQELPVSELTHVLYAFADIDVNGTVKSSDAFADVGKRYARDDPHNRTRGHNAYGVVKQLYLHKKRNRNLKTLLSIGGFDYSPKFIPVAADEARRRVFANSAVKLMADYGFDGIDLDWEYPADAEQGQHFVLLLKACREALDRFSFQHRIPYRFLITVASPAGPVNSHKLDLAGMDPYVDVWNLMAYDYTGSWDNTTGHQSNLYRSPRHPRATKLSTDDAVRYYEGLGIAPSKILLGVPTYGRSFESTAGLGQAYAGVGAEGGGVLLYKTLPRPGARELWDDGAKAAWSYDNATRELVSYDTPRSTLYKARYVRRQRLGGAFFWEARGDRAGAASLVNTMSKSLGWLDQSPNHLWYPMSQYDNIRWGMPGA</sequence>
<evidence type="ECO:0000256" key="5">
    <source>
        <dbReference type="ARBA" id="ARBA00022525"/>
    </source>
</evidence>
<comment type="subcellular location">
    <subcellularLocation>
        <location evidence="2">Secreted</location>
    </subcellularLocation>
</comment>
<evidence type="ECO:0000256" key="13">
    <source>
        <dbReference type="SAM" id="SignalP"/>
    </source>
</evidence>
<keyword evidence="8" id="KW-0119">Carbohydrate metabolism</keyword>
<feature type="region of interest" description="Disordered" evidence="12">
    <location>
        <begin position="54"/>
        <end position="180"/>
    </location>
</feature>
<dbReference type="PROSITE" id="PS01095">
    <property type="entry name" value="GH18_1"/>
    <property type="match status" value="1"/>
</dbReference>
<dbReference type="SUPFAM" id="SSF51445">
    <property type="entry name" value="(Trans)glycosidases"/>
    <property type="match status" value="1"/>
</dbReference>
<keyword evidence="13" id="KW-0732">Signal</keyword>
<keyword evidence="16" id="KW-1185">Reference proteome</keyword>
<evidence type="ECO:0000313" key="15">
    <source>
        <dbReference type="EMBL" id="KAK8033253.1"/>
    </source>
</evidence>
<dbReference type="SMART" id="SM00636">
    <property type="entry name" value="Glyco_18"/>
    <property type="match status" value="1"/>
</dbReference>
<comment type="catalytic activity">
    <reaction evidence="1">
        <text>Random endo-hydrolysis of N-acetyl-beta-D-glucosaminide (1-&gt;4)-beta-linkages in chitin and chitodextrins.</text>
        <dbReference type="EC" id="3.2.1.14"/>
    </reaction>
</comment>
<dbReference type="SUPFAM" id="SSF54556">
    <property type="entry name" value="Chitinase insertion domain"/>
    <property type="match status" value="1"/>
</dbReference>
<dbReference type="PANTHER" id="PTHR11177:SF384">
    <property type="entry name" value="CHITINASE"/>
    <property type="match status" value="1"/>
</dbReference>
<dbReference type="CDD" id="cd06548">
    <property type="entry name" value="GH18_chitinase"/>
    <property type="match status" value="1"/>
</dbReference>
<evidence type="ECO:0000256" key="12">
    <source>
        <dbReference type="SAM" id="MobiDB-lite"/>
    </source>
</evidence>
<dbReference type="Gene3D" id="3.20.20.80">
    <property type="entry name" value="Glycosidases"/>
    <property type="match status" value="1"/>
</dbReference>
<gene>
    <name evidence="15" type="ORF">PG991_002651</name>
</gene>
<evidence type="ECO:0000256" key="4">
    <source>
        <dbReference type="ARBA" id="ARBA00012729"/>
    </source>
</evidence>
<evidence type="ECO:0000256" key="11">
    <source>
        <dbReference type="RuleBase" id="RU000489"/>
    </source>
</evidence>
<feature type="compositionally biased region" description="Pro residues" evidence="12">
    <location>
        <begin position="169"/>
        <end position="180"/>
    </location>
</feature>
<evidence type="ECO:0000256" key="10">
    <source>
        <dbReference type="ARBA" id="ARBA00023326"/>
    </source>
</evidence>
<keyword evidence="7" id="KW-0146">Chitin degradation</keyword>
<feature type="signal peptide" evidence="13">
    <location>
        <begin position="1"/>
        <end position="25"/>
    </location>
</feature>
<accession>A0ABR1SFZ5</accession>
<keyword evidence="10" id="KW-0624">Polysaccharide degradation</keyword>
<protein>
    <recommendedName>
        <fullName evidence="4">chitinase</fullName>
        <ecNumber evidence="4">3.2.1.14</ecNumber>
    </recommendedName>
</protein>
<evidence type="ECO:0000256" key="2">
    <source>
        <dbReference type="ARBA" id="ARBA00004613"/>
    </source>
</evidence>
<dbReference type="InterPro" id="IPR001579">
    <property type="entry name" value="Glyco_hydro_18_chit_AS"/>
</dbReference>
<feature type="compositionally biased region" description="Low complexity" evidence="12">
    <location>
        <begin position="87"/>
        <end position="132"/>
    </location>
</feature>
<keyword evidence="5" id="KW-0964">Secreted</keyword>
<dbReference type="PROSITE" id="PS51910">
    <property type="entry name" value="GH18_2"/>
    <property type="match status" value="1"/>
</dbReference>
<evidence type="ECO:0000313" key="16">
    <source>
        <dbReference type="Proteomes" id="UP001396898"/>
    </source>
</evidence>
<feature type="compositionally biased region" description="Low complexity" evidence="12">
    <location>
        <begin position="143"/>
        <end position="168"/>
    </location>
</feature>
<evidence type="ECO:0000256" key="8">
    <source>
        <dbReference type="ARBA" id="ARBA00023277"/>
    </source>
</evidence>
<evidence type="ECO:0000256" key="6">
    <source>
        <dbReference type="ARBA" id="ARBA00022801"/>
    </source>
</evidence>
<dbReference type="InterPro" id="IPR050314">
    <property type="entry name" value="Glycosyl_Hydrlase_18"/>
</dbReference>
<organism evidence="15 16">
    <name type="scientific">Apiospora marii</name>
    <dbReference type="NCBI Taxonomy" id="335849"/>
    <lineage>
        <taxon>Eukaryota</taxon>
        <taxon>Fungi</taxon>
        <taxon>Dikarya</taxon>
        <taxon>Ascomycota</taxon>
        <taxon>Pezizomycotina</taxon>
        <taxon>Sordariomycetes</taxon>
        <taxon>Xylariomycetidae</taxon>
        <taxon>Amphisphaeriales</taxon>
        <taxon>Apiosporaceae</taxon>
        <taxon>Apiospora</taxon>
    </lineage>
</organism>
<feature type="domain" description="GH18" evidence="14">
    <location>
        <begin position="185"/>
        <end position="549"/>
    </location>
</feature>
<feature type="chain" id="PRO_5045123262" description="chitinase" evidence="13">
    <location>
        <begin position="26"/>
        <end position="573"/>
    </location>
</feature>
<keyword evidence="6 11" id="KW-0378">Hydrolase</keyword>
<dbReference type="EC" id="3.2.1.14" evidence="4"/>
<comment type="similarity">
    <text evidence="3">Belongs to the glycosyl hydrolase 18 family. Chitinase class V subfamily.</text>
</comment>
<evidence type="ECO:0000259" key="14">
    <source>
        <dbReference type="PROSITE" id="PS51910"/>
    </source>
</evidence>
<feature type="compositionally biased region" description="Low complexity" evidence="12">
    <location>
        <begin position="57"/>
        <end position="78"/>
    </location>
</feature>
<name>A0ABR1SFZ5_9PEZI</name>
<evidence type="ECO:0000256" key="1">
    <source>
        <dbReference type="ARBA" id="ARBA00000822"/>
    </source>
</evidence>
<proteinExistence type="inferred from homology"/>
<dbReference type="PANTHER" id="PTHR11177">
    <property type="entry name" value="CHITINASE"/>
    <property type="match status" value="1"/>
</dbReference>
<dbReference type="InterPro" id="IPR011583">
    <property type="entry name" value="Chitinase_II/V-like_cat"/>
</dbReference>
<reference evidence="15 16" key="1">
    <citation type="submission" date="2023-01" db="EMBL/GenBank/DDBJ databases">
        <title>Analysis of 21 Apiospora genomes using comparative genomics revels a genus with tremendous synthesis potential of carbohydrate active enzymes and secondary metabolites.</title>
        <authorList>
            <person name="Sorensen T."/>
        </authorList>
    </citation>
    <scope>NUCLEOTIDE SEQUENCE [LARGE SCALE GENOMIC DNA]</scope>
    <source>
        <strain evidence="15 16">CBS 20057</strain>
    </source>
</reference>
<evidence type="ECO:0000256" key="3">
    <source>
        <dbReference type="ARBA" id="ARBA00008682"/>
    </source>
</evidence>
<dbReference type="InterPro" id="IPR017853">
    <property type="entry name" value="GH"/>
</dbReference>
<dbReference type="InterPro" id="IPR001223">
    <property type="entry name" value="Glyco_hydro18_cat"/>
</dbReference>
<evidence type="ECO:0000256" key="9">
    <source>
        <dbReference type="ARBA" id="ARBA00023295"/>
    </source>
</evidence>